<dbReference type="InterPro" id="IPR029526">
    <property type="entry name" value="PGBD"/>
</dbReference>
<dbReference type="PANTHER" id="PTHR46599">
    <property type="entry name" value="PIGGYBAC TRANSPOSABLE ELEMENT-DERIVED PROTEIN 4"/>
    <property type="match status" value="1"/>
</dbReference>
<sequence>MCRGKKPRLSDYGTKKFVLCTPFPSSVMNRDRFKDVLSNLHLNYNNCIARNQPNHDPSFKLRSFLDNLLQAFSASFAPYGNLTVDEGMCGFQGRIHFKCAMLVLGMFCEWKCTQAKVHKEAGVMSALDRLLSDYYGNVFTVFVGRYYSTPKKKTKGLPQNNVLQNEIKKERGCVYEKKPYLVPQVKRHT</sequence>
<dbReference type="Proteomes" id="UP001159363">
    <property type="component" value="Chromosome 1"/>
</dbReference>
<keyword evidence="3" id="KW-1185">Reference proteome</keyword>
<comment type="caution">
    <text evidence="2">The sequence shown here is derived from an EMBL/GenBank/DDBJ whole genome shotgun (WGS) entry which is preliminary data.</text>
</comment>
<protein>
    <recommendedName>
        <fullName evidence="1">PiggyBac transposable element-derived protein domain-containing protein</fullName>
    </recommendedName>
</protein>
<organism evidence="2 3">
    <name type="scientific">Dryococelus australis</name>
    <dbReference type="NCBI Taxonomy" id="614101"/>
    <lineage>
        <taxon>Eukaryota</taxon>
        <taxon>Metazoa</taxon>
        <taxon>Ecdysozoa</taxon>
        <taxon>Arthropoda</taxon>
        <taxon>Hexapoda</taxon>
        <taxon>Insecta</taxon>
        <taxon>Pterygota</taxon>
        <taxon>Neoptera</taxon>
        <taxon>Polyneoptera</taxon>
        <taxon>Phasmatodea</taxon>
        <taxon>Verophasmatodea</taxon>
        <taxon>Anareolatae</taxon>
        <taxon>Phasmatidae</taxon>
        <taxon>Eurycanthinae</taxon>
        <taxon>Dryococelus</taxon>
    </lineage>
</organism>
<evidence type="ECO:0000259" key="1">
    <source>
        <dbReference type="Pfam" id="PF13843"/>
    </source>
</evidence>
<evidence type="ECO:0000313" key="3">
    <source>
        <dbReference type="Proteomes" id="UP001159363"/>
    </source>
</evidence>
<gene>
    <name evidence="2" type="ORF">PR048_000939</name>
</gene>
<proteinExistence type="predicted"/>
<accession>A0ABQ9IFZ5</accession>
<dbReference type="EMBL" id="JARBHB010000001">
    <property type="protein sequence ID" value="KAJ8895603.1"/>
    <property type="molecule type" value="Genomic_DNA"/>
</dbReference>
<reference evidence="2 3" key="1">
    <citation type="submission" date="2023-02" db="EMBL/GenBank/DDBJ databases">
        <title>LHISI_Scaffold_Assembly.</title>
        <authorList>
            <person name="Stuart O.P."/>
            <person name="Cleave R."/>
            <person name="Magrath M.J.L."/>
            <person name="Mikheyev A.S."/>
        </authorList>
    </citation>
    <scope>NUCLEOTIDE SEQUENCE [LARGE SCALE GENOMIC DNA]</scope>
    <source>
        <strain evidence="2">Daus_M_001</strain>
        <tissue evidence="2">Leg muscle</tissue>
    </source>
</reference>
<feature type="domain" description="PiggyBac transposable element-derived protein" evidence="1">
    <location>
        <begin position="1"/>
        <end position="98"/>
    </location>
</feature>
<name>A0ABQ9IFZ5_9NEOP</name>
<dbReference type="Pfam" id="PF13843">
    <property type="entry name" value="DDE_Tnp_1_7"/>
    <property type="match status" value="1"/>
</dbReference>
<evidence type="ECO:0000313" key="2">
    <source>
        <dbReference type="EMBL" id="KAJ8895603.1"/>
    </source>
</evidence>
<dbReference type="PANTHER" id="PTHR46599:SF3">
    <property type="entry name" value="PIGGYBAC TRANSPOSABLE ELEMENT-DERIVED PROTEIN 4"/>
    <property type="match status" value="1"/>
</dbReference>